<feature type="transmembrane region" description="Helical" evidence="6">
    <location>
        <begin position="62"/>
        <end position="79"/>
    </location>
</feature>
<reference evidence="8" key="3">
    <citation type="journal article" date="2014" name="J. Gen. Physiol.">
        <title>Structural diversity of ABC transporters.</title>
        <authorList>
            <person name="ter Beek J."/>
            <person name="Guskov A."/>
            <person name="Slotboom D.J."/>
        </authorList>
    </citation>
    <scope>NUCLEOTIDE SEQUENCE</scope>
</reference>
<evidence type="ECO:0000256" key="2">
    <source>
        <dbReference type="ARBA" id="ARBA00022475"/>
    </source>
</evidence>
<reference evidence="8" key="2">
    <citation type="journal article" date="2008" name="Microbiol. Mol. Biol. Rev.">
        <title>Structure, function, and evolution of bacterial ATP-binding cassette systems.</title>
        <authorList>
            <person name="Davidson A.L."/>
            <person name="Dassa E."/>
            <person name="Orelle C."/>
            <person name="Chen J."/>
        </authorList>
    </citation>
    <scope>NUCLEOTIDE SEQUENCE</scope>
</reference>
<evidence type="ECO:0000313" key="8">
    <source>
        <dbReference type="RefSeq" id="WP_051378266.1"/>
    </source>
</evidence>
<dbReference type="InterPro" id="IPR043428">
    <property type="entry name" value="LivM-like"/>
</dbReference>
<dbReference type="AlphaFoldDB" id="A0A8B6X911"/>
<dbReference type="InterPro" id="IPR001851">
    <property type="entry name" value="ABC_transp_permease"/>
</dbReference>
<feature type="transmembrane region" description="Helical" evidence="6">
    <location>
        <begin position="284"/>
        <end position="307"/>
    </location>
</feature>
<proteinExistence type="predicted"/>
<dbReference type="PANTHER" id="PTHR30482:SF17">
    <property type="entry name" value="ABC TRANSPORTER ATP-BINDING PROTEIN"/>
    <property type="match status" value="1"/>
</dbReference>
<dbReference type="RefSeq" id="WP_051378266.1">
    <property type="nucleotide sequence ID" value="NZ_AXWS01000008.1"/>
</dbReference>
<keyword evidence="5 6" id="KW-0472">Membrane</keyword>
<reference evidence="8" key="4">
    <citation type="journal article" date="2015" name="F1000Prime Rep">
        <title>Structure and mechanism of ABC transporters.</title>
        <authorList>
            <person name="Wilkens S."/>
        </authorList>
    </citation>
    <scope>NUCLEOTIDE SEQUENCE</scope>
</reference>
<dbReference type="OrthoDB" id="3460090at2"/>
<evidence type="ECO:0000256" key="5">
    <source>
        <dbReference type="ARBA" id="ARBA00023136"/>
    </source>
</evidence>
<sequence length="331" mass="34070">MSITRISLGAVAALAAGAALGGSLSSGTALSLLTQATIHAIFALGVGLLLRQNGMVSFGHAAFFGSAGYIVAIVLEQQLASAETAIALAVLGVAAFAFVLALVAVRVPGIAFGMLTLAVGQMVYLVASRSRTLTGGADGMNVNWPSTLFGIDTARLLQPGTTFLVCWTALVLMIGALALLARSRFGAVTEAIRDNEERARFIGIRTLLPRAAVFALSAGVTAVAGVLAAFNTGFVSPESLHWSVSGAALMMVIVGGGRTLWGPALGAVVYFLARDFLGDFASHWMAIFGIALIAVIVFSPEGIAGALQRALRRRRPAPIATLDKQPAPASH</sequence>
<reference evidence="8" key="1">
    <citation type="journal article" date="2007" name="Curr. Opin. Struct. Biol.">
        <title>Structure and mechanism of ABC transporter proteins.</title>
        <authorList>
            <person name="Hollenstein K."/>
            <person name="Dawson R.J."/>
            <person name="Locher K.P."/>
        </authorList>
    </citation>
    <scope>NUCLEOTIDE SEQUENCE</scope>
</reference>
<keyword evidence="7" id="KW-1185">Reference proteome</keyword>
<dbReference type="Proteomes" id="UP000675920">
    <property type="component" value="Unplaced"/>
</dbReference>
<keyword evidence="4 6" id="KW-1133">Transmembrane helix</keyword>
<evidence type="ECO:0000256" key="4">
    <source>
        <dbReference type="ARBA" id="ARBA00022989"/>
    </source>
</evidence>
<feature type="transmembrane region" description="Helical" evidence="6">
    <location>
        <begin position="207"/>
        <end position="230"/>
    </location>
</feature>
<dbReference type="GO" id="GO:0005886">
    <property type="term" value="C:plasma membrane"/>
    <property type="evidence" value="ECO:0007669"/>
    <property type="project" value="UniProtKB-SubCell"/>
</dbReference>
<evidence type="ECO:0000256" key="3">
    <source>
        <dbReference type="ARBA" id="ARBA00022692"/>
    </source>
</evidence>
<feature type="transmembrane region" description="Helical" evidence="6">
    <location>
        <begin position="162"/>
        <end position="181"/>
    </location>
</feature>
<dbReference type="Pfam" id="PF02653">
    <property type="entry name" value="BPD_transp_2"/>
    <property type="match status" value="1"/>
</dbReference>
<protein>
    <submittedName>
        <fullName evidence="8">Branched-chain amino acid ABC transporter permease</fullName>
    </submittedName>
</protein>
<feature type="transmembrane region" description="Helical" evidence="6">
    <location>
        <begin position="31"/>
        <end position="50"/>
    </location>
</feature>
<dbReference type="CDD" id="cd06581">
    <property type="entry name" value="TM_PBP1_LivM_like"/>
    <property type="match status" value="1"/>
</dbReference>
<dbReference type="GO" id="GO:0015658">
    <property type="term" value="F:branched-chain amino acid transmembrane transporter activity"/>
    <property type="evidence" value="ECO:0007669"/>
    <property type="project" value="InterPro"/>
</dbReference>
<name>A0A8B6X911_9BURK</name>
<feature type="transmembrane region" description="Helical" evidence="6">
    <location>
        <begin position="242"/>
        <end position="272"/>
    </location>
</feature>
<feature type="transmembrane region" description="Helical" evidence="6">
    <location>
        <begin position="85"/>
        <end position="103"/>
    </location>
</feature>
<organism evidence="7 8">
    <name type="scientific">Derxia gummosa DSM 723</name>
    <dbReference type="NCBI Taxonomy" id="1121388"/>
    <lineage>
        <taxon>Bacteria</taxon>
        <taxon>Pseudomonadati</taxon>
        <taxon>Pseudomonadota</taxon>
        <taxon>Betaproteobacteria</taxon>
        <taxon>Burkholderiales</taxon>
        <taxon>Alcaligenaceae</taxon>
        <taxon>Derxia</taxon>
    </lineage>
</organism>
<evidence type="ECO:0000313" key="7">
    <source>
        <dbReference type="Proteomes" id="UP000675920"/>
    </source>
</evidence>
<reference evidence="8" key="5">
    <citation type="submission" date="2025-08" db="UniProtKB">
        <authorList>
            <consortium name="RefSeq"/>
        </authorList>
    </citation>
    <scope>IDENTIFICATION</scope>
</reference>
<dbReference type="PANTHER" id="PTHR30482">
    <property type="entry name" value="HIGH-AFFINITY BRANCHED-CHAIN AMINO ACID TRANSPORT SYSTEM PERMEASE"/>
    <property type="match status" value="1"/>
</dbReference>
<keyword evidence="3 6" id="KW-0812">Transmembrane</keyword>
<evidence type="ECO:0000256" key="1">
    <source>
        <dbReference type="ARBA" id="ARBA00004651"/>
    </source>
</evidence>
<comment type="subcellular location">
    <subcellularLocation>
        <location evidence="1">Cell membrane</location>
        <topology evidence="1">Multi-pass membrane protein</topology>
    </subcellularLocation>
</comment>
<keyword evidence="2" id="KW-1003">Cell membrane</keyword>
<accession>A0A8B6X911</accession>
<evidence type="ECO:0000256" key="6">
    <source>
        <dbReference type="SAM" id="Phobius"/>
    </source>
</evidence>
<feature type="transmembrane region" description="Helical" evidence="6">
    <location>
        <begin position="110"/>
        <end position="127"/>
    </location>
</feature>